<dbReference type="Pfam" id="PF10576">
    <property type="entry name" value="EndIII_4Fe-2S"/>
    <property type="match status" value="1"/>
</dbReference>
<evidence type="ECO:0000256" key="12">
    <source>
        <dbReference type="HAMAP-Rule" id="MF_00942"/>
    </source>
</evidence>
<evidence type="ECO:0000256" key="13">
    <source>
        <dbReference type="SAM" id="MobiDB-lite"/>
    </source>
</evidence>
<evidence type="ECO:0000256" key="3">
    <source>
        <dbReference type="ARBA" id="ARBA00022723"/>
    </source>
</evidence>
<organism evidence="15 16">
    <name type="scientific">Longispora fulva</name>
    <dbReference type="NCBI Taxonomy" id="619741"/>
    <lineage>
        <taxon>Bacteria</taxon>
        <taxon>Bacillati</taxon>
        <taxon>Actinomycetota</taxon>
        <taxon>Actinomycetes</taxon>
        <taxon>Micromonosporales</taxon>
        <taxon>Micromonosporaceae</taxon>
        <taxon>Longispora</taxon>
    </lineage>
</organism>
<keyword evidence="3 12" id="KW-0479">Metal-binding</keyword>
<dbReference type="HAMAP" id="MF_00942">
    <property type="entry name" value="Nth"/>
    <property type="match status" value="1"/>
</dbReference>
<keyword evidence="10 12" id="KW-0456">Lyase</keyword>
<dbReference type="Pfam" id="PF00730">
    <property type="entry name" value="HhH-GPD"/>
    <property type="match status" value="1"/>
</dbReference>
<dbReference type="GO" id="GO:0046872">
    <property type="term" value="F:metal ion binding"/>
    <property type="evidence" value="ECO:0007669"/>
    <property type="project" value="UniProtKB-KW"/>
</dbReference>
<keyword evidence="2 12" id="KW-0004">4Fe-4S</keyword>
<dbReference type="EC" id="4.2.99.18" evidence="12"/>
<evidence type="ECO:0000256" key="4">
    <source>
        <dbReference type="ARBA" id="ARBA00022763"/>
    </source>
</evidence>
<dbReference type="AlphaFoldDB" id="A0A8J7GLW7"/>
<reference evidence="15" key="1">
    <citation type="submission" date="2020-11" db="EMBL/GenBank/DDBJ databases">
        <title>Sequencing the genomes of 1000 actinobacteria strains.</title>
        <authorList>
            <person name="Klenk H.-P."/>
        </authorList>
    </citation>
    <scope>NUCLEOTIDE SEQUENCE</scope>
    <source>
        <strain evidence="15">DSM 45356</strain>
    </source>
</reference>
<dbReference type="SMART" id="SM00478">
    <property type="entry name" value="ENDO3c"/>
    <property type="match status" value="1"/>
</dbReference>
<keyword evidence="15" id="KW-0540">Nuclease</keyword>
<dbReference type="PANTHER" id="PTHR10359:SF18">
    <property type="entry name" value="ENDONUCLEASE III"/>
    <property type="match status" value="1"/>
</dbReference>
<comment type="caution">
    <text evidence="15">The sequence shown here is derived from an EMBL/GenBank/DDBJ whole genome shotgun (WGS) entry which is preliminary data.</text>
</comment>
<dbReference type="Proteomes" id="UP000622552">
    <property type="component" value="Unassembled WGS sequence"/>
</dbReference>
<dbReference type="PANTHER" id="PTHR10359">
    <property type="entry name" value="A/G-SPECIFIC ADENINE GLYCOSYLASE/ENDONUCLEASE III"/>
    <property type="match status" value="1"/>
</dbReference>
<dbReference type="InterPro" id="IPR003265">
    <property type="entry name" value="HhH-GPD_domain"/>
</dbReference>
<protein>
    <recommendedName>
        <fullName evidence="12">Endonuclease III</fullName>
        <ecNumber evidence="12">4.2.99.18</ecNumber>
    </recommendedName>
    <alternativeName>
        <fullName evidence="12">DNA-(apurinic or apyrimidinic site) lyase</fullName>
    </alternativeName>
</protein>
<evidence type="ECO:0000256" key="11">
    <source>
        <dbReference type="ARBA" id="ARBA00023295"/>
    </source>
</evidence>
<feature type="region of interest" description="Disordered" evidence="13">
    <location>
        <begin position="1"/>
        <end position="21"/>
    </location>
</feature>
<dbReference type="GO" id="GO:0003677">
    <property type="term" value="F:DNA binding"/>
    <property type="evidence" value="ECO:0007669"/>
    <property type="project" value="UniProtKB-UniRule"/>
</dbReference>
<comment type="function">
    <text evidence="12">DNA repair enzyme that has both DNA N-glycosylase activity and AP-lyase activity. The DNA N-glycosylase activity releases various damaged pyrimidines from DNA by cleaving the N-glycosidic bond, leaving an AP (apurinic/apyrimidinic) site. The AP-lyase activity cleaves the phosphodiester bond 3' to the AP site by a beta-elimination, leaving a 3'-terminal unsaturated sugar and a product with a terminal 5'-phosphate.</text>
</comment>
<keyword evidence="7 12" id="KW-0411">Iron-sulfur</keyword>
<dbReference type="PROSITE" id="PS00764">
    <property type="entry name" value="ENDONUCLEASE_III_1"/>
    <property type="match status" value="1"/>
</dbReference>
<dbReference type="NCBIfam" id="TIGR01083">
    <property type="entry name" value="nth"/>
    <property type="match status" value="1"/>
</dbReference>
<keyword evidence="8 12" id="KW-0238">DNA-binding</keyword>
<feature type="binding site" evidence="12">
    <location>
        <position position="212"/>
    </location>
    <ligand>
        <name>[4Fe-4S] cluster</name>
        <dbReference type="ChEBI" id="CHEBI:49883"/>
    </ligand>
</feature>
<dbReference type="Gene3D" id="1.10.1670.10">
    <property type="entry name" value="Helix-hairpin-Helix base-excision DNA repair enzymes (C-terminal)"/>
    <property type="match status" value="1"/>
</dbReference>
<dbReference type="GO" id="GO:0140078">
    <property type="term" value="F:class I DNA-(apurinic or apyrimidinic site) endonuclease activity"/>
    <property type="evidence" value="ECO:0007669"/>
    <property type="project" value="UniProtKB-EC"/>
</dbReference>
<evidence type="ECO:0000256" key="10">
    <source>
        <dbReference type="ARBA" id="ARBA00023239"/>
    </source>
</evidence>
<keyword evidence="5 12" id="KW-0378">Hydrolase</keyword>
<dbReference type="GO" id="GO:0019104">
    <property type="term" value="F:DNA N-glycosylase activity"/>
    <property type="evidence" value="ECO:0007669"/>
    <property type="project" value="UniProtKB-UniRule"/>
</dbReference>
<keyword evidence="15" id="KW-0255">Endonuclease</keyword>
<dbReference type="Pfam" id="PF00633">
    <property type="entry name" value="HHH"/>
    <property type="match status" value="1"/>
</dbReference>
<evidence type="ECO:0000313" key="15">
    <source>
        <dbReference type="EMBL" id="MBG6139357.1"/>
    </source>
</evidence>
<dbReference type="InterPro" id="IPR000445">
    <property type="entry name" value="HhH_motif"/>
</dbReference>
<comment type="catalytic activity">
    <reaction evidence="12">
        <text>2'-deoxyribonucleotide-(2'-deoxyribose 5'-phosphate)-2'-deoxyribonucleotide-DNA = a 3'-end 2'-deoxyribonucleotide-(2,3-dehydro-2,3-deoxyribose 5'-phosphate)-DNA + a 5'-end 5'-phospho-2'-deoxyribonucleoside-DNA + H(+)</text>
        <dbReference type="Rhea" id="RHEA:66592"/>
        <dbReference type="Rhea" id="RHEA-COMP:13180"/>
        <dbReference type="Rhea" id="RHEA-COMP:16897"/>
        <dbReference type="Rhea" id="RHEA-COMP:17067"/>
        <dbReference type="ChEBI" id="CHEBI:15378"/>
        <dbReference type="ChEBI" id="CHEBI:136412"/>
        <dbReference type="ChEBI" id="CHEBI:157695"/>
        <dbReference type="ChEBI" id="CHEBI:167181"/>
        <dbReference type="EC" id="4.2.99.18"/>
    </reaction>
</comment>
<dbReference type="InterPro" id="IPR011257">
    <property type="entry name" value="DNA_glycosylase"/>
</dbReference>
<dbReference type="SMART" id="SM00525">
    <property type="entry name" value="FES"/>
    <property type="match status" value="1"/>
</dbReference>
<gene>
    <name evidence="12" type="primary">nth</name>
    <name evidence="15" type="ORF">IW245_005551</name>
</gene>
<dbReference type="InterPro" id="IPR003651">
    <property type="entry name" value="Endonuclease3_FeS-loop_motif"/>
</dbReference>
<feature type="binding site" evidence="12">
    <location>
        <position position="219"/>
    </location>
    <ligand>
        <name>[4Fe-4S] cluster</name>
        <dbReference type="ChEBI" id="CHEBI:49883"/>
    </ligand>
</feature>
<evidence type="ECO:0000256" key="1">
    <source>
        <dbReference type="ARBA" id="ARBA00008343"/>
    </source>
</evidence>
<dbReference type="SUPFAM" id="SSF48150">
    <property type="entry name" value="DNA-glycosylase"/>
    <property type="match status" value="1"/>
</dbReference>
<dbReference type="InterPro" id="IPR023170">
    <property type="entry name" value="HhH_base_excis_C"/>
</dbReference>
<dbReference type="FunFam" id="1.10.340.30:FF:000001">
    <property type="entry name" value="Endonuclease III"/>
    <property type="match status" value="1"/>
</dbReference>
<keyword evidence="4 12" id="KW-0227">DNA damage</keyword>
<dbReference type="GO" id="GO:0006285">
    <property type="term" value="P:base-excision repair, AP site formation"/>
    <property type="evidence" value="ECO:0007669"/>
    <property type="project" value="TreeGrafter"/>
</dbReference>
<dbReference type="FunFam" id="1.10.1670.10:FF:000001">
    <property type="entry name" value="Endonuclease III"/>
    <property type="match status" value="1"/>
</dbReference>
<dbReference type="GO" id="GO:0051539">
    <property type="term" value="F:4 iron, 4 sulfur cluster binding"/>
    <property type="evidence" value="ECO:0007669"/>
    <property type="project" value="UniProtKB-UniRule"/>
</dbReference>
<evidence type="ECO:0000256" key="2">
    <source>
        <dbReference type="ARBA" id="ARBA00022485"/>
    </source>
</evidence>
<accession>A0A8J7GLW7</accession>
<dbReference type="Gene3D" id="1.10.340.30">
    <property type="entry name" value="Hypothetical protein, domain 2"/>
    <property type="match status" value="1"/>
</dbReference>
<feature type="binding site" evidence="12">
    <location>
        <position position="222"/>
    </location>
    <ligand>
        <name>[4Fe-4S] cluster</name>
        <dbReference type="ChEBI" id="CHEBI:49883"/>
    </ligand>
</feature>
<evidence type="ECO:0000256" key="9">
    <source>
        <dbReference type="ARBA" id="ARBA00023204"/>
    </source>
</evidence>
<evidence type="ECO:0000259" key="14">
    <source>
        <dbReference type="SMART" id="SM00478"/>
    </source>
</evidence>
<dbReference type="CDD" id="cd00056">
    <property type="entry name" value="ENDO3c"/>
    <property type="match status" value="1"/>
</dbReference>
<keyword evidence="9 12" id="KW-0234">DNA repair</keyword>
<comment type="cofactor">
    <cofactor evidence="12">
        <name>[4Fe-4S] cluster</name>
        <dbReference type="ChEBI" id="CHEBI:49883"/>
    </cofactor>
    <text evidence="12">Binds 1 [4Fe-4S] cluster.</text>
</comment>
<dbReference type="InterPro" id="IPR004035">
    <property type="entry name" value="Endouclease-III_FeS-bd_BS"/>
</dbReference>
<evidence type="ECO:0000256" key="6">
    <source>
        <dbReference type="ARBA" id="ARBA00023004"/>
    </source>
</evidence>
<proteinExistence type="inferred from homology"/>
<evidence type="ECO:0000256" key="7">
    <source>
        <dbReference type="ARBA" id="ARBA00023014"/>
    </source>
</evidence>
<name>A0A8J7GLW7_9ACTN</name>
<evidence type="ECO:0000256" key="5">
    <source>
        <dbReference type="ARBA" id="ARBA00022801"/>
    </source>
</evidence>
<keyword evidence="11 12" id="KW-0326">Glycosidase</keyword>
<dbReference type="InterPro" id="IPR004036">
    <property type="entry name" value="Endonuclease-III-like_CS2"/>
</dbReference>
<sequence length="261" mass="28398">MTDSPVRRRRRPSHVPASAPVETPLALKRRARKISRELAALHPDAVCELDFTNVLELTVAVILSAQCTDVRVNLTTPALFAKYRTAEDYASANRAELEEIIRPTGFFRNKATSLIGLGQGLVDRFGGEVPGTMAELVSLPGVGRKTANVVLGDGFGVPGLTIDTHFQRLATRFGWTTSTDPVKIEHEVAALIDRRDWTMLSHRIIFHGRRVCIARKPACGACSLAPLCPSYGVGPTEPEAAVRLLKGDRVAQIAERAGIEL</sequence>
<comment type="similarity">
    <text evidence="1 12">Belongs to the Nth/MutY family.</text>
</comment>
<evidence type="ECO:0000256" key="8">
    <source>
        <dbReference type="ARBA" id="ARBA00023125"/>
    </source>
</evidence>
<keyword evidence="16" id="KW-1185">Reference proteome</keyword>
<dbReference type="InterPro" id="IPR005759">
    <property type="entry name" value="Nth"/>
</dbReference>
<keyword evidence="6 12" id="KW-0408">Iron</keyword>
<evidence type="ECO:0000313" key="16">
    <source>
        <dbReference type="Proteomes" id="UP000622552"/>
    </source>
</evidence>
<dbReference type="EMBL" id="JADOUF010000001">
    <property type="protein sequence ID" value="MBG6139357.1"/>
    <property type="molecule type" value="Genomic_DNA"/>
</dbReference>
<dbReference type="PROSITE" id="PS01155">
    <property type="entry name" value="ENDONUCLEASE_III_2"/>
    <property type="match status" value="1"/>
</dbReference>
<feature type="domain" description="HhH-GPD" evidence="14">
    <location>
        <begin position="63"/>
        <end position="210"/>
    </location>
</feature>
<feature type="binding site" evidence="12">
    <location>
        <position position="228"/>
    </location>
    <ligand>
        <name>[4Fe-4S] cluster</name>
        <dbReference type="ChEBI" id="CHEBI:49883"/>
    </ligand>
</feature>